<gene>
    <name evidence="5" type="primary">kptA</name>
    <name evidence="6" type="ORF">AVDCRST_MAG29-1949</name>
</gene>
<dbReference type="InterPro" id="IPR022928">
    <property type="entry name" value="RNA_2'-PTrans_KptA"/>
</dbReference>
<dbReference type="InterPro" id="IPR042080">
    <property type="entry name" value="RNA_2'-PTrans_N"/>
</dbReference>
<protein>
    <recommendedName>
        <fullName evidence="5">Probable RNA 2'-phosphotransferase</fullName>
        <ecNumber evidence="5">2.7.1.-</ecNumber>
    </recommendedName>
</protein>
<dbReference type="GO" id="GO:0000215">
    <property type="term" value="F:tRNA 2'-phosphotransferase activity"/>
    <property type="evidence" value="ECO:0007669"/>
    <property type="project" value="TreeGrafter"/>
</dbReference>
<dbReference type="GO" id="GO:0003950">
    <property type="term" value="F:NAD+ poly-ADP-ribosyltransferase activity"/>
    <property type="evidence" value="ECO:0007669"/>
    <property type="project" value="InterPro"/>
</dbReference>
<comment type="function">
    <text evidence="4 5">Removes the 2'-phosphate from RNA via an intermediate in which the phosphate is ADP-ribosylated by NAD followed by a presumed transesterification to release the RNA and generate ADP-ribose 1''-2''-cyclic phosphate (APPR&gt;P). May function as an ADP-ribosylase.</text>
</comment>
<sequence>MDRVRLSKRLAYVLRHDPGSVGLTLDPAGWVGVDDLLTALAAHGTVVSRRELDRLVASSDKQRFSYNDRGTRIRANQGHSTPVDLGYAPSAPPPVLFHGTPVRNLPAISAAGLRPGGRHAVHLSPDVATARRVGRRRGRSAVLQIDAAALHADGTEFTRSPNGVWLVAAVPPAYLTVLSSDGP</sequence>
<dbReference type="InterPro" id="IPR002745">
    <property type="entry name" value="Ptrans_KptA/Tpt1"/>
</dbReference>
<evidence type="ECO:0000256" key="3">
    <source>
        <dbReference type="ARBA" id="ARBA00023027"/>
    </source>
</evidence>
<keyword evidence="3 5" id="KW-0520">NAD</keyword>
<dbReference type="InterPro" id="IPR042081">
    <property type="entry name" value="RNA_2'-PTrans_C"/>
</dbReference>
<evidence type="ECO:0000256" key="4">
    <source>
        <dbReference type="ARBA" id="ARBA00025212"/>
    </source>
</evidence>
<organism evidence="6">
    <name type="scientific">uncultured Nocardioidaceae bacterium</name>
    <dbReference type="NCBI Taxonomy" id="253824"/>
    <lineage>
        <taxon>Bacteria</taxon>
        <taxon>Bacillati</taxon>
        <taxon>Actinomycetota</taxon>
        <taxon>Actinomycetes</taxon>
        <taxon>Propionibacteriales</taxon>
        <taxon>Nocardioidaceae</taxon>
        <taxon>environmental samples</taxon>
    </lineage>
</organism>
<proteinExistence type="inferred from homology"/>
<dbReference type="Gene3D" id="3.20.170.30">
    <property type="match status" value="1"/>
</dbReference>
<evidence type="ECO:0000256" key="1">
    <source>
        <dbReference type="ARBA" id="ARBA00009836"/>
    </source>
</evidence>
<evidence type="ECO:0000313" key="6">
    <source>
        <dbReference type="EMBL" id="CAA9346763.1"/>
    </source>
</evidence>
<dbReference type="EC" id="2.7.1.-" evidence="5"/>
<dbReference type="EMBL" id="CADCUG010000118">
    <property type="protein sequence ID" value="CAA9346763.1"/>
    <property type="molecule type" value="Genomic_DNA"/>
</dbReference>
<accession>A0A6J4M0I4</accession>
<dbReference type="PANTHER" id="PTHR12684:SF2">
    <property type="entry name" value="TRNA 2'-PHOSPHOTRANSFERASE 1"/>
    <property type="match status" value="1"/>
</dbReference>
<dbReference type="GO" id="GO:0006388">
    <property type="term" value="P:tRNA splicing, via endonucleolytic cleavage and ligation"/>
    <property type="evidence" value="ECO:0007669"/>
    <property type="project" value="UniProtKB-UniRule"/>
</dbReference>
<evidence type="ECO:0000256" key="5">
    <source>
        <dbReference type="HAMAP-Rule" id="MF_00299"/>
    </source>
</evidence>
<keyword evidence="2 5" id="KW-0808">Transferase</keyword>
<dbReference type="Gene3D" id="1.10.10.970">
    <property type="entry name" value="RNA 2'-phosphotransferase, Tpt1/KptA family, N-terminal domain"/>
    <property type="match status" value="1"/>
</dbReference>
<name>A0A6J4M0I4_9ACTN</name>
<evidence type="ECO:0000256" key="2">
    <source>
        <dbReference type="ARBA" id="ARBA00022679"/>
    </source>
</evidence>
<reference evidence="6" key="1">
    <citation type="submission" date="2020-02" db="EMBL/GenBank/DDBJ databases">
        <authorList>
            <person name="Meier V. D."/>
        </authorList>
    </citation>
    <scope>NUCLEOTIDE SEQUENCE</scope>
    <source>
        <strain evidence="6">AVDCRST_MAG29</strain>
    </source>
</reference>
<comment type="similarity">
    <text evidence="1 5">Belongs to the KptA/TPT1 family.</text>
</comment>
<dbReference type="HAMAP" id="MF_00299">
    <property type="entry name" value="KptA"/>
    <property type="match status" value="1"/>
</dbReference>
<dbReference type="AlphaFoldDB" id="A0A6J4M0I4"/>
<dbReference type="Pfam" id="PF01885">
    <property type="entry name" value="PTS_2-RNA"/>
    <property type="match status" value="1"/>
</dbReference>
<dbReference type="SUPFAM" id="SSF56399">
    <property type="entry name" value="ADP-ribosylation"/>
    <property type="match status" value="1"/>
</dbReference>
<dbReference type="PANTHER" id="PTHR12684">
    <property type="entry name" value="PUTATIVE PHOSPHOTRANSFERASE"/>
    <property type="match status" value="1"/>
</dbReference>